<feature type="transmembrane region" description="Helical" evidence="9">
    <location>
        <begin position="119"/>
        <end position="141"/>
    </location>
</feature>
<feature type="transmembrane region" description="Helical" evidence="9">
    <location>
        <begin position="302"/>
        <end position="322"/>
    </location>
</feature>
<feature type="transmembrane region" description="Helical" evidence="9">
    <location>
        <begin position="94"/>
        <end position="113"/>
    </location>
</feature>
<evidence type="ECO:0000256" key="6">
    <source>
        <dbReference type="ARBA" id="ARBA00022989"/>
    </source>
</evidence>
<dbReference type="InterPro" id="IPR005829">
    <property type="entry name" value="Sugar_transporter_CS"/>
</dbReference>
<keyword evidence="7 9" id="KW-0472">Membrane</keyword>
<keyword evidence="6 9" id="KW-1133">Transmembrane helix</keyword>
<evidence type="ECO:0000256" key="9">
    <source>
        <dbReference type="SAM" id="Phobius"/>
    </source>
</evidence>
<dbReference type="AlphaFoldDB" id="A0A1I1BN31"/>
<gene>
    <name evidence="11" type="ORF">SAMN05216266_115138</name>
</gene>
<dbReference type="Proteomes" id="UP000243799">
    <property type="component" value="Unassembled WGS sequence"/>
</dbReference>
<evidence type="ECO:0000256" key="2">
    <source>
        <dbReference type="ARBA" id="ARBA00008335"/>
    </source>
</evidence>
<reference evidence="12" key="1">
    <citation type="submission" date="2016-10" db="EMBL/GenBank/DDBJ databases">
        <authorList>
            <person name="Varghese N."/>
            <person name="Submissions S."/>
        </authorList>
    </citation>
    <scope>NUCLEOTIDE SEQUENCE [LARGE SCALE GENOMIC DNA]</scope>
    <source>
        <strain evidence="12">CGMCC 4.3568</strain>
    </source>
</reference>
<feature type="transmembrane region" description="Helical" evidence="9">
    <location>
        <begin position="29"/>
        <end position="47"/>
    </location>
</feature>
<dbReference type="SUPFAM" id="SSF103473">
    <property type="entry name" value="MFS general substrate transporter"/>
    <property type="match status" value="1"/>
</dbReference>
<evidence type="ECO:0000256" key="8">
    <source>
        <dbReference type="SAM" id="MobiDB-lite"/>
    </source>
</evidence>
<accession>A0A1I1BN31</accession>
<feature type="transmembrane region" description="Helical" evidence="9">
    <location>
        <begin position="421"/>
        <end position="443"/>
    </location>
</feature>
<evidence type="ECO:0000256" key="5">
    <source>
        <dbReference type="ARBA" id="ARBA00022692"/>
    </source>
</evidence>
<feature type="transmembrane region" description="Helical" evidence="9">
    <location>
        <begin position="269"/>
        <end position="290"/>
    </location>
</feature>
<keyword evidence="5 9" id="KW-0812">Transmembrane</keyword>
<proteinExistence type="inferred from homology"/>
<dbReference type="STRING" id="490629.SAMN05216266_115138"/>
<organism evidence="11 12">
    <name type="scientific">Amycolatopsis marina</name>
    <dbReference type="NCBI Taxonomy" id="490629"/>
    <lineage>
        <taxon>Bacteria</taxon>
        <taxon>Bacillati</taxon>
        <taxon>Actinomycetota</taxon>
        <taxon>Actinomycetes</taxon>
        <taxon>Pseudonocardiales</taxon>
        <taxon>Pseudonocardiaceae</taxon>
        <taxon>Amycolatopsis</taxon>
    </lineage>
</organism>
<dbReference type="InterPro" id="IPR020846">
    <property type="entry name" value="MFS_dom"/>
</dbReference>
<evidence type="ECO:0000256" key="1">
    <source>
        <dbReference type="ARBA" id="ARBA00004651"/>
    </source>
</evidence>
<feature type="transmembrane region" description="Helical" evidence="9">
    <location>
        <begin position="183"/>
        <end position="203"/>
    </location>
</feature>
<dbReference type="PROSITE" id="PS00216">
    <property type="entry name" value="SUGAR_TRANSPORT_1"/>
    <property type="match status" value="1"/>
</dbReference>
<feature type="transmembrane region" description="Helical" evidence="9">
    <location>
        <begin position="334"/>
        <end position="352"/>
    </location>
</feature>
<name>A0A1I1BN31_9PSEU</name>
<dbReference type="EMBL" id="FOKG01000015">
    <property type="protein sequence ID" value="SFB51701.1"/>
    <property type="molecule type" value="Genomic_DNA"/>
</dbReference>
<dbReference type="GO" id="GO:0005886">
    <property type="term" value="C:plasma membrane"/>
    <property type="evidence" value="ECO:0007669"/>
    <property type="project" value="UniProtKB-SubCell"/>
</dbReference>
<evidence type="ECO:0000313" key="12">
    <source>
        <dbReference type="Proteomes" id="UP000243799"/>
    </source>
</evidence>
<feature type="transmembrane region" description="Helical" evidence="9">
    <location>
        <begin position="215"/>
        <end position="239"/>
    </location>
</feature>
<keyword evidence="12" id="KW-1185">Reference proteome</keyword>
<feature type="transmembrane region" description="Helical" evidence="9">
    <location>
        <begin position="395"/>
        <end position="415"/>
    </location>
</feature>
<keyword evidence="4" id="KW-1003">Cell membrane</keyword>
<dbReference type="PROSITE" id="PS50850">
    <property type="entry name" value="MFS"/>
    <property type="match status" value="1"/>
</dbReference>
<dbReference type="InterPro" id="IPR011701">
    <property type="entry name" value="MFS"/>
</dbReference>
<evidence type="ECO:0000256" key="4">
    <source>
        <dbReference type="ARBA" id="ARBA00022475"/>
    </source>
</evidence>
<feature type="transmembrane region" description="Helical" evidence="9">
    <location>
        <begin position="67"/>
        <end position="87"/>
    </location>
</feature>
<keyword evidence="3" id="KW-0813">Transport</keyword>
<dbReference type="PANTHER" id="PTHR43271">
    <property type="entry name" value="BLL2771 PROTEIN"/>
    <property type="match status" value="1"/>
</dbReference>
<dbReference type="InterPro" id="IPR036259">
    <property type="entry name" value="MFS_trans_sf"/>
</dbReference>
<comment type="similarity">
    <text evidence="2">Belongs to the major facilitator superfamily.</text>
</comment>
<evidence type="ECO:0000256" key="3">
    <source>
        <dbReference type="ARBA" id="ARBA00022448"/>
    </source>
</evidence>
<feature type="transmembrane region" description="Helical" evidence="9">
    <location>
        <begin position="358"/>
        <end position="383"/>
    </location>
</feature>
<dbReference type="PANTHER" id="PTHR43271:SF1">
    <property type="entry name" value="INNER MEMBRANE TRANSPORT PROTEIN YNFM"/>
    <property type="match status" value="1"/>
</dbReference>
<sequence>MLARLNFSVVTTLQEQQSAAGDRRQARRVTLAVAAAGICSFALLYAPQPLLPQLAAEFGLDPGRASLSIGFATGALALAVLPIAALSEVIGRRPVIVTSVLASVALGVLLSFAPNYPVFLVLRVLQGVAIAGFPGVAAAYLTEQLGPPVSHHHPDGGATRRRSHPPVSHRHPDGGATRRRSHAIGVAAAVGAMIAGNTVGGMTGRLAAGFTTDLFGWRGALGAVTGVALLCALLTVLLLPRSTRQRADNGATSARGLVAGMGASLRAPVLLVQYSVALLAMGSFVALYNAAGFRLTGAPLELSPAIAALVYLAYAMGAVSSGTAGRLVGRFGRVRSLVAALLITVAGAALTLPDSLPMVVAGFVVLTGGFFAAHAVANGWAAAEAPAQARGQVSGMYTLAYYLGSSIGGTVGTAVYGHAGWGPLVAVTACWLGLAGLGVLLFARR</sequence>
<protein>
    <submittedName>
        <fullName evidence="11">MFS transporter, YNFM family, putative membrane transport protein</fullName>
    </submittedName>
</protein>
<feature type="region of interest" description="Disordered" evidence="8">
    <location>
        <begin position="149"/>
        <end position="180"/>
    </location>
</feature>
<feature type="domain" description="Major facilitator superfamily (MFS) profile" evidence="10">
    <location>
        <begin position="1"/>
        <end position="445"/>
    </location>
</feature>
<comment type="subcellular location">
    <subcellularLocation>
        <location evidence="1">Cell membrane</location>
        <topology evidence="1">Multi-pass membrane protein</topology>
    </subcellularLocation>
</comment>
<feature type="compositionally biased region" description="Basic residues" evidence="8">
    <location>
        <begin position="159"/>
        <end position="169"/>
    </location>
</feature>
<evidence type="ECO:0000256" key="7">
    <source>
        <dbReference type="ARBA" id="ARBA00023136"/>
    </source>
</evidence>
<dbReference type="GO" id="GO:0022857">
    <property type="term" value="F:transmembrane transporter activity"/>
    <property type="evidence" value="ECO:0007669"/>
    <property type="project" value="InterPro"/>
</dbReference>
<evidence type="ECO:0000259" key="10">
    <source>
        <dbReference type="PROSITE" id="PS50850"/>
    </source>
</evidence>
<dbReference type="Pfam" id="PF07690">
    <property type="entry name" value="MFS_1"/>
    <property type="match status" value="2"/>
</dbReference>
<dbReference type="CDD" id="cd17324">
    <property type="entry name" value="MFS_NepI_like"/>
    <property type="match status" value="1"/>
</dbReference>
<evidence type="ECO:0000313" key="11">
    <source>
        <dbReference type="EMBL" id="SFB51701.1"/>
    </source>
</evidence>
<dbReference type="Gene3D" id="1.20.1250.20">
    <property type="entry name" value="MFS general substrate transporter like domains"/>
    <property type="match status" value="1"/>
</dbReference>